<evidence type="ECO:0000256" key="13">
    <source>
        <dbReference type="SAM" id="Phobius"/>
    </source>
</evidence>
<keyword evidence="6" id="KW-0963">Cytoplasm</keyword>
<feature type="domain" description="Zinc finger C3HC4 RING-type" evidence="14">
    <location>
        <begin position="59"/>
        <end position="91"/>
    </location>
</feature>
<dbReference type="InterPro" id="IPR013083">
    <property type="entry name" value="Znf_RING/FYVE/PHD"/>
</dbReference>
<dbReference type="PANTHER" id="PTHR46076:SF4">
    <property type="entry name" value="E3 UBIQUITIN-PROTEIN LIGASE RING2"/>
    <property type="match status" value="1"/>
</dbReference>
<evidence type="ECO:0000256" key="4">
    <source>
        <dbReference type="ARBA" id="ARBA00012483"/>
    </source>
</evidence>
<evidence type="ECO:0000313" key="17">
    <source>
        <dbReference type="Proteomes" id="UP000007646"/>
    </source>
</evidence>
<dbReference type="GeneTree" id="ENSGT00940000154499"/>
<feature type="transmembrane region" description="Helical" evidence="13">
    <location>
        <begin position="291"/>
        <end position="312"/>
    </location>
</feature>
<keyword evidence="11" id="KW-0862">Zinc</keyword>
<dbReference type="GO" id="GO:0000151">
    <property type="term" value="C:ubiquitin ligase complex"/>
    <property type="evidence" value="ECO:0007669"/>
    <property type="project" value="InterPro"/>
</dbReference>
<keyword evidence="17" id="KW-1185">Reference proteome</keyword>
<dbReference type="Pfam" id="PF00097">
    <property type="entry name" value="zf-C3HC4"/>
    <property type="match status" value="1"/>
</dbReference>
<evidence type="ECO:0000256" key="7">
    <source>
        <dbReference type="ARBA" id="ARBA00022679"/>
    </source>
</evidence>
<evidence type="ECO:0000256" key="5">
    <source>
        <dbReference type="ARBA" id="ARBA00022454"/>
    </source>
</evidence>
<evidence type="ECO:0000256" key="9">
    <source>
        <dbReference type="ARBA" id="ARBA00022771"/>
    </source>
</evidence>
<evidence type="ECO:0000256" key="12">
    <source>
        <dbReference type="SAM" id="MobiDB-lite"/>
    </source>
</evidence>
<keyword evidence="13" id="KW-1133">Transmembrane helix</keyword>
<evidence type="ECO:0000256" key="11">
    <source>
        <dbReference type="ARBA" id="ARBA00022833"/>
    </source>
</evidence>
<evidence type="ECO:0000259" key="15">
    <source>
        <dbReference type="Pfam" id="PF16207"/>
    </source>
</evidence>
<keyword evidence="13" id="KW-0472">Membrane</keyword>
<evidence type="ECO:0000256" key="2">
    <source>
        <dbReference type="ARBA" id="ARBA00004286"/>
    </source>
</evidence>
<keyword evidence="10" id="KW-0833">Ubl conjugation pathway</keyword>
<evidence type="ECO:0000256" key="3">
    <source>
        <dbReference type="ARBA" id="ARBA00004496"/>
    </source>
</evidence>
<dbReference type="InterPro" id="IPR043540">
    <property type="entry name" value="RING1/RING2"/>
</dbReference>
<dbReference type="Proteomes" id="UP000007646">
    <property type="component" value="Unassembled WGS sequence"/>
</dbReference>
<dbReference type="HOGENOM" id="CLU_056557_1_1_1"/>
<dbReference type="GO" id="GO:0031519">
    <property type="term" value="C:PcG protein complex"/>
    <property type="evidence" value="ECO:0007669"/>
    <property type="project" value="TreeGrafter"/>
</dbReference>
<dbReference type="GO" id="GO:0061630">
    <property type="term" value="F:ubiquitin protein ligase activity"/>
    <property type="evidence" value="ECO:0007669"/>
    <property type="project" value="UniProtKB-EC"/>
</dbReference>
<dbReference type="PANTHER" id="PTHR46076">
    <property type="entry name" value="E3 UBIQUITIN-PROTEIN LIGASE RING1 / RING 2 FAMILY MEMBER"/>
    <property type="match status" value="1"/>
</dbReference>
<dbReference type="GO" id="GO:0005694">
    <property type="term" value="C:chromosome"/>
    <property type="evidence" value="ECO:0007669"/>
    <property type="project" value="UniProtKB-SubCell"/>
</dbReference>
<evidence type="ECO:0000256" key="8">
    <source>
        <dbReference type="ARBA" id="ARBA00022723"/>
    </source>
</evidence>
<dbReference type="GO" id="GO:0008270">
    <property type="term" value="F:zinc ion binding"/>
    <property type="evidence" value="ECO:0007669"/>
    <property type="project" value="UniProtKB-KW"/>
</dbReference>
<name>G3UB93_LOXAF</name>
<protein>
    <recommendedName>
        <fullName evidence="4">RING-type E3 ubiquitin transferase</fullName>
        <ecNumber evidence="4">2.3.2.27</ecNumber>
    </recommendedName>
</protein>
<dbReference type="Gene3D" id="3.30.40.10">
    <property type="entry name" value="Zinc/RING finger domain, C3HC4 (zinc finger)"/>
    <property type="match status" value="1"/>
</dbReference>
<keyword evidence="13" id="KW-0812">Transmembrane</keyword>
<dbReference type="InParanoid" id="G3UB93"/>
<reference evidence="16 17" key="1">
    <citation type="submission" date="2009-06" db="EMBL/GenBank/DDBJ databases">
        <title>The Genome Sequence of Loxodonta africana (African elephant).</title>
        <authorList>
            <person name="Di Palma F."/>
            <person name="Heiman D."/>
            <person name="Young S."/>
            <person name="Johnson J."/>
            <person name="Lander E.S."/>
            <person name="Lindblad-Toh K."/>
        </authorList>
    </citation>
    <scope>NUCLEOTIDE SEQUENCE [LARGE SCALE GENOMIC DNA]</scope>
    <source>
        <strain evidence="16 17">Isolate ISIS603380</strain>
    </source>
</reference>
<keyword evidence="8" id="KW-0479">Metal-binding</keyword>
<comment type="catalytic activity">
    <reaction evidence="1">
        <text>S-ubiquitinyl-[E2 ubiquitin-conjugating enzyme]-L-cysteine + [acceptor protein]-L-lysine = [E2 ubiquitin-conjugating enzyme]-L-cysteine + N(6)-ubiquitinyl-[acceptor protein]-L-lysine.</text>
        <dbReference type="EC" id="2.3.2.27"/>
    </reaction>
</comment>
<dbReference type="InterPro" id="IPR032443">
    <property type="entry name" value="RAWUL"/>
</dbReference>
<dbReference type="eggNOG" id="KOG0311">
    <property type="taxonomic scope" value="Eukaryota"/>
</dbReference>
<evidence type="ECO:0000256" key="6">
    <source>
        <dbReference type="ARBA" id="ARBA00022490"/>
    </source>
</evidence>
<dbReference type="OMA" id="AMTTREC"/>
<dbReference type="Ensembl" id="ENSLAFT00000025571.1">
    <property type="protein sequence ID" value="ENSLAFP00000025101.1"/>
    <property type="gene ID" value="ENSLAFG00000027098.1"/>
</dbReference>
<dbReference type="FunFam" id="3.10.20.90:FF:000067">
    <property type="entry name" value="E3 ubiquitin-protein ligase RING2"/>
    <property type="match status" value="1"/>
</dbReference>
<comment type="subcellular location">
    <subcellularLocation>
        <location evidence="2">Chromosome</location>
    </subcellularLocation>
    <subcellularLocation>
        <location evidence="3">Cytoplasm</location>
    </subcellularLocation>
</comment>
<dbReference type="Pfam" id="PF16207">
    <property type="entry name" value="RAWUL"/>
    <property type="match status" value="1"/>
</dbReference>
<dbReference type="EC" id="2.3.2.27" evidence="4"/>
<evidence type="ECO:0000259" key="14">
    <source>
        <dbReference type="Pfam" id="PF00097"/>
    </source>
</evidence>
<dbReference type="GO" id="GO:0003682">
    <property type="term" value="F:chromatin binding"/>
    <property type="evidence" value="ECO:0007669"/>
    <property type="project" value="TreeGrafter"/>
</dbReference>
<keyword evidence="7" id="KW-0808">Transferase</keyword>
<evidence type="ECO:0000256" key="1">
    <source>
        <dbReference type="ARBA" id="ARBA00000900"/>
    </source>
</evidence>
<dbReference type="SUPFAM" id="SSF57850">
    <property type="entry name" value="RING/U-box"/>
    <property type="match status" value="1"/>
</dbReference>
<dbReference type="AlphaFoldDB" id="G3UB93"/>
<evidence type="ECO:0000313" key="16">
    <source>
        <dbReference type="Ensembl" id="ENSLAFP00000025101.1"/>
    </source>
</evidence>
<evidence type="ECO:0000256" key="10">
    <source>
        <dbReference type="ARBA" id="ARBA00022786"/>
    </source>
</evidence>
<feature type="domain" description="RAWUL" evidence="15">
    <location>
        <begin position="248"/>
        <end position="328"/>
    </location>
</feature>
<dbReference type="InterPro" id="IPR018957">
    <property type="entry name" value="Znf_C3HC4_RING-type"/>
</dbReference>
<proteinExistence type="predicted"/>
<keyword evidence="9" id="KW-0863">Zinc-finger</keyword>
<sequence>TSQVVQTDGAQPLSKTWGLSLCELQQTPQKAMTDGLETVVPPRSLHGELVGPVRWDDMSKNAMTTRECLHRFCVDFIITLPQSGNKECPTCREKLVSKRSLRPDPNFDALISKIYPSDEYEGHQEIVSARISKHNNQQALSHSTEEGLKLQAMNRLQPGKKQQTENGGGAGDSGDTDAVVTRAHSNQEAGPGNSRPETSDDPGLQLDDNNAAVAIGPVMAGAGETELGFRPHPTLKKDDSAQTRRVMASGDAAVDHLSKYLAVRPALEELQSRGESNQVNLDTASEKQHTIYIAAAFGWFIVLNGSFSLTLVSEKYWKVNKPMELYYAPTNEHK</sequence>
<dbReference type="STRING" id="9785.ENSLAFP00000025101"/>
<organism evidence="16 17">
    <name type="scientific">Loxodonta africana</name>
    <name type="common">African elephant</name>
    <dbReference type="NCBI Taxonomy" id="9785"/>
    <lineage>
        <taxon>Eukaryota</taxon>
        <taxon>Metazoa</taxon>
        <taxon>Chordata</taxon>
        <taxon>Craniata</taxon>
        <taxon>Vertebrata</taxon>
        <taxon>Euteleostomi</taxon>
        <taxon>Mammalia</taxon>
        <taxon>Eutheria</taxon>
        <taxon>Afrotheria</taxon>
        <taxon>Proboscidea</taxon>
        <taxon>Elephantidae</taxon>
        <taxon>Loxodonta</taxon>
    </lineage>
</organism>
<keyword evidence="5" id="KW-0158">Chromosome</keyword>
<reference evidence="16" key="2">
    <citation type="submission" date="2025-08" db="UniProtKB">
        <authorList>
            <consortium name="Ensembl"/>
        </authorList>
    </citation>
    <scope>IDENTIFICATION</scope>
    <source>
        <strain evidence="16">Isolate ISIS603380</strain>
    </source>
</reference>
<dbReference type="Gene3D" id="3.10.20.90">
    <property type="entry name" value="Phosphatidylinositol 3-kinase Catalytic Subunit, Chain A, domain 1"/>
    <property type="match status" value="1"/>
</dbReference>
<feature type="region of interest" description="Disordered" evidence="12">
    <location>
        <begin position="184"/>
        <end position="208"/>
    </location>
</feature>
<dbReference type="GO" id="GO:0005737">
    <property type="term" value="C:cytoplasm"/>
    <property type="evidence" value="ECO:0007669"/>
    <property type="project" value="UniProtKB-SubCell"/>
</dbReference>
<accession>G3UB93</accession>
<reference evidence="16" key="3">
    <citation type="submission" date="2025-09" db="UniProtKB">
        <authorList>
            <consortium name="Ensembl"/>
        </authorList>
    </citation>
    <scope>IDENTIFICATION</scope>
    <source>
        <strain evidence="16">Isolate ISIS603380</strain>
    </source>
</reference>